<dbReference type="PANTHER" id="PTHR19858">
    <property type="entry name" value="WD40 REPEAT PROTEIN"/>
    <property type="match status" value="1"/>
</dbReference>
<feature type="region of interest" description="Disordered" evidence="4">
    <location>
        <begin position="259"/>
        <end position="303"/>
    </location>
</feature>
<name>A0A0D2M0X1_9CHLO</name>
<dbReference type="PROSITE" id="PS50082">
    <property type="entry name" value="WD_REPEATS_2"/>
    <property type="match status" value="3"/>
</dbReference>
<keyword evidence="1 3" id="KW-0853">WD repeat</keyword>
<dbReference type="PANTHER" id="PTHR19858:SF0">
    <property type="entry name" value="PERIODIC TRYPTOPHAN PROTEIN 2 HOMOLOG"/>
    <property type="match status" value="1"/>
</dbReference>
<dbReference type="STRING" id="145388.A0A0D2M0X1"/>
<dbReference type="InterPro" id="IPR001680">
    <property type="entry name" value="WD40_rpt"/>
</dbReference>
<dbReference type="SUPFAM" id="SSF50978">
    <property type="entry name" value="WD40 repeat-like"/>
    <property type="match status" value="2"/>
</dbReference>
<sequence>MNYQFANLLGAPYRGGNLLLHGPELLSPVGNRVSQINLAHSTSQTLPFENLKQIRTLCLSPDGALLLSIDQDGRALVVHRQRRVLLHHVSFKAAVRAAKFSPDGAMVAVSVGKLLQVWHTPSTAKSMAPMQLHRTYGGCHDDITSLDWSPCGKFIAVASKDLTARVFSLNPIPGYVPPILAGHKDGLMGVYFTSEATQSAAALAGQPPIHLYTISRDGALFGWHHDRSAAAAATAAAAAARVRAGRLAAKAAAAAAARRRAQSKSKARKGAADDGDADEDDEDAEEDDAGASDEEEEEEDEVPELARGVWGVAFKHYFMQRGAKLSCADFHRATGVLVAGFSHGIFEMLQLPEASSIHTLSVSRERLTAAAFNANGDWLALGCAALGQLLVWEWRSETYVLKQQGHYFDVSAASYSPDGALLATGADDSKVKLFQLSSGFCYVTFTDHAAPVTAVRFLPSGHAVLSASLDGTVRAFDLVRYRNFRTLTTPSPQQFLSLAVDPGGEVACAGTLDGFQICVWSVKTGRLLDILAGHEGPVCGLAFSPSQPILASCSWDKTVRLWDVYDGAGCVDTLQHNHDVLTLAYRPDGKQLAAATLDGAFMQPAGAPGLNLYTPRAQTFERAGTIEGRRDVRGGAITGDKRSAANAAAGAAFTSLTYSADGTLLFAGGNSKYVCVYDVAERLLLRKFQVGLKCRHQVSGCHAEP</sequence>
<dbReference type="InterPro" id="IPR019775">
    <property type="entry name" value="WD40_repeat_CS"/>
</dbReference>
<proteinExistence type="predicted"/>
<evidence type="ECO:0000256" key="4">
    <source>
        <dbReference type="SAM" id="MobiDB-lite"/>
    </source>
</evidence>
<dbReference type="RefSeq" id="XP_013896324.1">
    <property type="nucleotide sequence ID" value="XM_014040870.1"/>
</dbReference>
<organism evidence="5 6">
    <name type="scientific">Monoraphidium neglectum</name>
    <dbReference type="NCBI Taxonomy" id="145388"/>
    <lineage>
        <taxon>Eukaryota</taxon>
        <taxon>Viridiplantae</taxon>
        <taxon>Chlorophyta</taxon>
        <taxon>core chlorophytes</taxon>
        <taxon>Chlorophyceae</taxon>
        <taxon>CS clade</taxon>
        <taxon>Sphaeropleales</taxon>
        <taxon>Selenastraceae</taxon>
        <taxon>Monoraphidium</taxon>
    </lineage>
</organism>
<dbReference type="InterPro" id="IPR015943">
    <property type="entry name" value="WD40/YVTN_repeat-like_dom_sf"/>
</dbReference>
<dbReference type="GeneID" id="25727842"/>
<dbReference type="PROSITE" id="PS50294">
    <property type="entry name" value="WD_REPEATS_REGION"/>
    <property type="match status" value="3"/>
</dbReference>
<feature type="compositionally biased region" description="Acidic residues" evidence="4">
    <location>
        <begin position="273"/>
        <end position="303"/>
    </location>
</feature>
<evidence type="ECO:0000313" key="6">
    <source>
        <dbReference type="Proteomes" id="UP000054498"/>
    </source>
</evidence>
<gene>
    <name evidence="5" type="ORF">MNEG_10658</name>
</gene>
<dbReference type="SUPFAM" id="SSF50969">
    <property type="entry name" value="YVTN repeat-like/Quinoprotein amine dehydrogenase"/>
    <property type="match status" value="1"/>
</dbReference>
<keyword evidence="2" id="KW-0677">Repeat</keyword>
<dbReference type="Pfam" id="PF00400">
    <property type="entry name" value="WD40"/>
    <property type="match status" value="6"/>
</dbReference>
<dbReference type="AlphaFoldDB" id="A0A0D2M0X1"/>
<feature type="repeat" description="WD" evidence="3">
    <location>
        <begin position="445"/>
        <end position="486"/>
    </location>
</feature>
<feature type="repeat" description="WD" evidence="3">
    <location>
        <begin position="531"/>
        <end position="564"/>
    </location>
</feature>
<dbReference type="Proteomes" id="UP000054498">
    <property type="component" value="Unassembled WGS sequence"/>
</dbReference>
<dbReference type="PROSITE" id="PS00678">
    <property type="entry name" value="WD_REPEATS_1"/>
    <property type="match status" value="1"/>
</dbReference>
<feature type="repeat" description="WD" evidence="3">
    <location>
        <begin position="403"/>
        <end position="444"/>
    </location>
</feature>
<dbReference type="GO" id="GO:0032040">
    <property type="term" value="C:small-subunit processome"/>
    <property type="evidence" value="ECO:0007669"/>
    <property type="project" value="TreeGrafter"/>
</dbReference>
<dbReference type="InterPro" id="IPR011044">
    <property type="entry name" value="Quino_amine_DH_bsu"/>
</dbReference>
<dbReference type="GO" id="GO:0000028">
    <property type="term" value="P:ribosomal small subunit assembly"/>
    <property type="evidence" value="ECO:0007669"/>
    <property type="project" value="TreeGrafter"/>
</dbReference>
<reference evidence="5 6" key="1">
    <citation type="journal article" date="2013" name="BMC Genomics">
        <title>Reconstruction of the lipid metabolism for the microalga Monoraphidium neglectum from its genome sequence reveals characteristics suitable for biofuel production.</title>
        <authorList>
            <person name="Bogen C."/>
            <person name="Al-Dilaimi A."/>
            <person name="Albersmeier A."/>
            <person name="Wichmann J."/>
            <person name="Grundmann M."/>
            <person name="Rupp O."/>
            <person name="Lauersen K.J."/>
            <person name="Blifernez-Klassen O."/>
            <person name="Kalinowski J."/>
            <person name="Goesmann A."/>
            <person name="Mussgnug J.H."/>
            <person name="Kruse O."/>
        </authorList>
    </citation>
    <scope>NUCLEOTIDE SEQUENCE [LARGE SCALE GENOMIC DNA]</scope>
    <source>
        <strain evidence="5 6">SAG 48.87</strain>
    </source>
</reference>
<evidence type="ECO:0000256" key="2">
    <source>
        <dbReference type="ARBA" id="ARBA00022737"/>
    </source>
</evidence>
<evidence type="ECO:0000313" key="5">
    <source>
        <dbReference type="EMBL" id="KIY97304.1"/>
    </source>
</evidence>
<dbReference type="InterPro" id="IPR027145">
    <property type="entry name" value="PWP2"/>
</dbReference>
<dbReference type="SMART" id="SM00320">
    <property type="entry name" value="WD40"/>
    <property type="match status" value="11"/>
</dbReference>
<evidence type="ECO:0000256" key="3">
    <source>
        <dbReference type="PROSITE-ProRule" id="PRU00221"/>
    </source>
</evidence>
<protein>
    <submittedName>
        <fullName evidence="5">Uncharacterized protein</fullName>
    </submittedName>
</protein>
<dbReference type="InterPro" id="IPR036322">
    <property type="entry name" value="WD40_repeat_dom_sf"/>
</dbReference>
<dbReference type="Gene3D" id="2.130.10.10">
    <property type="entry name" value="YVTN repeat-like/Quinoprotein amine dehydrogenase"/>
    <property type="match status" value="3"/>
</dbReference>
<dbReference type="CDD" id="cd00200">
    <property type="entry name" value="WD40"/>
    <property type="match status" value="1"/>
</dbReference>
<dbReference type="GO" id="GO:0000462">
    <property type="term" value="P:maturation of SSU-rRNA from tricistronic rRNA transcript (SSU-rRNA, 5.8S rRNA, LSU-rRNA)"/>
    <property type="evidence" value="ECO:0007669"/>
    <property type="project" value="TreeGrafter"/>
</dbReference>
<accession>A0A0D2M0X1</accession>
<dbReference type="EMBL" id="KK102626">
    <property type="protein sequence ID" value="KIY97304.1"/>
    <property type="molecule type" value="Genomic_DNA"/>
</dbReference>
<dbReference type="OrthoDB" id="3142434at2759"/>
<feature type="compositionally biased region" description="Basic residues" evidence="4">
    <location>
        <begin position="259"/>
        <end position="269"/>
    </location>
</feature>
<evidence type="ECO:0000256" key="1">
    <source>
        <dbReference type="ARBA" id="ARBA00022574"/>
    </source>
</evidence>
<dbReference type="KEGG" id="mng:MNEG_10658"/>
<dbReference type="GO" id="GO:0034388">
    <property type="term" value="C:Pwp2p-containing subcomplex of 90S preribosome"/>
    <property type="evidence" value="ECO:0007669"/>
    <property type="project" value="TreeGrafter"/>
</dbReference>
<keyword evidence="6" id="KW-1185">Reference proteome</keyword>